<evidence type="ECO:0000256" key="3">
    <source>
        <dbReference type="ARBA" id="ARBA00022603"/>
    </source>
</evidence>
<comment type="similarity">
    <text evidence="6">Belongs to the methyltransferase superfamily. RNA methyltransferase RsmG family.</text>
</comment>
<gene>
    <name evidence="6 7" type="primary">rsmG</name>
    <name evidence="7" type="ORF">KTA_42750</name>
</gene>
<dbReference type="GO" id="GO:0005829">
    <property type="term" value="C:cytosol"/>
    <property type="evidence" value="ECO:0007669"/>
    <property type="project" value="TreeGrafter"/>
</dbReference>
<keyword evidence="1 6" id="KW-0963">Cytoplasm</keyword>
<dbReference type="PANTHER" id="PTHR31760:SF0">
    <property type="entry name" value="S-ADENOSYL-L-METHIONINE-DEPENDENT METHYLTRANSFERASES SUPERFAMILY PROTEIN"/>
    <property type="match status" value="1"/>
</dbReference>
<dbReference type="Pfam" id="PF02527">
    <property type="entry name" value="GidB"/>
    <property type="match status" value="1"/>
</dbReference>
<organism evidence="7">
    <name type="scientific">Thermogemmatispora argillosa</name>
    <dbReference type="NCBI Taxonomy" id="2045280"/>
    <lineage>
        <taxon>Bacteria</taxon>
        <taxon>Bacillati</taxon>
        <taxon>Chloroflexota</taxon>
        <taxon>Ktedonobacteria</taxon>
        <taxon>Thermogemmatisporales</taxon>
        <taxon>Thermogemmatisporaceae</taxon>
        <taxon>Thermogemmatispora</taxon>
    </lineage>
</organism>
<evidence type="ECO:0000313" key="7">
    <source>
        <dbReference type="EMBL" id="BBH96076.1"/>
    </source>
</evidence>
<dbReference type="FunFam" id="3.40.50.150:FF:000041">
    <property type="entry name" value="Ribosomal RNA small subunit methyltransferase G"/>
    <property type="match status" value="1"/>
</dbReference>
<dbReference type="InterPro" id="IPR029063">
    <property type="entry name" value="SAM-dependent_MTases_sf"/>
</dbReference>
<dbReference type="EC" id="2.1.1.-" evidence="6"/>
<dbReference type="InterPro" id="IPR003682">
    <property type="entry name" value="rRNA_ssu_MeTfrase_G"/>
</dbReference>
<sequence>MSEAEETLQAFVRQLYAQTPQAAAQASQALARFLRYREELLRWNERVNLTAIVDPEEVLTRHFLDSLAILTAVDPPTCRLLDIGSGAGFPGLPLKIARPAWAVTLLEATARKVAFLRHMCQVLELEEVTVVHGRAELLGHDQAYRGTFDVVTARAVAALPVVLEYAAPYCRVGGTIVLPRKGDSPAEMTQGLRAAEQLGLTLEARLPVTLPGLNDGRYLLLWRQRQPCPPQFPRHNAAILKRPAGGCLGGS</sequence>
<feature type="binding site" evidence="6">
    <location>
        <position position="154"/>
    </location>
    <ligand>
        <name>S-adenosyl-L-methionine</name>
        <dbReference type="ChEBI" id="CHEBI:59789"/>
    </ligand>
</feature>
<feature type="binding site" evidence="6">
    <location>
        <position position="89"/>
    </location>
    <ligand>
        <name>S-adenosyl-L-methionine</name>
        <dbReference type="ChEBI" id="CHEBI:59789"/>
    </ligand>
</feature>
<dbReference type="CDD" id="cd02440">
    <property type="entry name" value="AdoMet_MTases"/>
    <property type="match status" value="1"/>
</dbReference>
<accession>A0A455T9G2</accession>
<keyword evidence="3 6" id="KW-0489">Methyltransferase</keyword>
<dbReference type="Gene3D" id="3.40.50.150">
    <property type="entry name" value="Vaccinia Virus protein VP39"/>
    <property type="match status" value="1"/>
</dbReference>
<feature type="binding site" evidence="6">
    <location>
        <begin position="135"/>
        <end position="136"/>
    </location>
    <ligand>
        <name>S-adenosyl-L-methionine</name>
        <dbReference type="ChEBI" id="CHEBI:59789"/>
    </ligand>
</feature>
<dbReference type="GO" id="GO:0070043">
    <property type="term" value="F:rRNA (guanine-N7-)-methyltransferase activity"/>
    <property type="evidence" value="ECO:0007669"/>
    <property type="project" value="UniProtKB-UniRule"/>
</dbReference>
<evidence type="ECO:0000256" key="6">
    <source>
        <dbReference type="HAMAP-Rule" id="MF_00074"/>
    </source>
</evidence>
<reference evidence="7" key="1">
    <citation type="submission" date="2018-12" db="EMBL/GenBank/DDBJ databases">
        <title>Novel natural products biosynthetic potential of the class Ktedonobacteria.</title>
        <authorList>
            <person name="Zheng Y."/>
            <person name="Saitou A."/>
            <person name="Wang C.M."/>
            <person name="Toyoda A."/>
            <person name="Minakuchi Y."/>
            <person name="Sekiguchi Y."/>
            <person name="Ueda K."/>
            <person name="Takano H."/>
            <person name="Sakai Y."/>
            <person name="Yokota A."/>
            <person name="Yabe S."/>
        </authorList>
    </citation>
    <scope>NUCLEOTIDE SEQUENCE</scope>
    <source>
        <strain evidence="7">A3-2</strain>
    </source>
</reference>
<evidence type="ECO:0000256" key="5">
    <source>
        <dbReference type="ARBA" id="ARBA00022691"/>
    </source>
</evidence>
<comment type="subcellular location">
    <subcellularLocation>
        <location evidence="6">Cytoplasm</location>
    </subcellularLocation>
</comment>
<dbReference type="EMBL" id="AP019377">
    <property type="protein sequence ID" value="BBH96076.1"/>
    <property type="molecule type" value="Genomic_DNA"/>
</dbReference>
<evidence type="ECO:0000256" key="4">
    <source>
        <dbReference type="ARBA" id="ARBA00022679"/>
    </source>
</evidence>
<keyword evidence="4 6" id="KW-0808">Transferase</keyword>
<name>A0A455T9G2_9CHLR</name>
<dbReference type="SUPFAM" id="SSF53335">
    <property type="entry name" value="S-adenosyl-L-methionine-dependent methyltransferases"/>
    <property type="match status" value="1"/>
</dbReference>
<dbReference type="AlphaFoldDB" id="A0A455T9G2"/>
<dbReference type="HAMAP" id="MF_00074">
    <property type="entry name" value="16SrRNA_methyltr_G"/>
    <property type="match status" value="1"/>
</dbReference>
<protein>
    <recommendedName>
        <fullName evidence="6">Ribosomal RNA small subunit methyltransferase G</fullName>
        <ecNumber evidence="6">2.1.1.-</ecNumber>
    </recommendedName>
    <alternativeName>
        <fullName evidence="6">16S rRNA 7-methylguanosine methyltransferase</fullName>
        <shortName evidence="6">16S rRNA m7G methyltransferase</shortName>
    </alternativeName>
</protein>
<comment type="function">
    <text evidence="6">Specifically methylates the N7 position of a guanine in 16S rRNA.</text>
</comment>
<feature type="binding site" evidence="6">
    <location>
        <position position="84"/>
    </location>
    <ligand>
        <name>S-adenosyl-L-methionine</name>
        <dbReference type="ChEBI" id="CHEBI:59789"/>
    </ligand>
</feature>
<proteinExistence type="inferred from homology"/>
<keyword evidence="5 6" id="KW-0949">S-adenosyl-L-methionine</keyword>
<evidence type="ECO:0000256" key="2">
    <source>
        <dbReference type="ARBA" id="ARBA00022552"/>
    </source>
</evidence>
<keyword evidence="2 6" id="KW-0698">rRNA processing</keyword>
<feature type="binding site" evidence="6">
    <location>
        <begin position="107"/>
        <end position="109"/>
    </location>
    <ligand>
        <name>S-adenosyl-L-methionine</name>
        <dbReference type="ChEBI" id="CHEBI:59789"/>
    </ligand>
</feature>
<evidence type="ECO:0000256" key="1">
    <source>
        <dbReference type="ARBA" id="ARBA00022490"/>
    </source>
</evidence>
<dbReference type="PANTHER" id="PTHR31760">
    <property type="entry name" value="S-ADENOSYL-L-METHIONINE-DEPENDENT METHYLTRANSFERASES SUPERFAMILY PROTEIN"/>
    <property type="match status" value="1"/>
</dbReference>
<dbReference type="NCBIfam" id="TIGR00138">
    <property type="entry name" value="rsmG_gidB"/>
    <property type="match status" value="1"/>
</dbReference>